<protein>
    <submittedName>
        <fullName evidence="3">Solute-binding protein</fullName>
    </submittedName>
</protein>
<evidence type="ECO:0000313" key="3">
    <source>
        <dbReference type="EMBL" id="CAD6545806.1"/>
    </source>
</evidence>
<sequence>MGQAMKKTFRNSHSARTAKTAMTVLAAALALTAGAAQARVFRVADVHSDTFPTNMALKHMGEEISQATGGKDSIKVFGNSALGSENDTIDQVRIGALDMVRANGAAFNEIVPESMIPSLPFLFRDVDHFRKVMYGPEGQKILDAFKAKGMIALTFYESGARSIYAKRPIKSPADMKGLKVRVQPSDLMVDEIKAMGGTPTPMPFAEVYTGLKTGLVDAAENNLPSYEETKHYEVAQVFSETDHAMTPEVLVFSKKVWDTLTPQEQETIKKAAADSVPYYVKLWTAREDTAGKTVQKGGATIIPATQVDRAAFVKAMQPVWAKYEKTPEMKQIVDEIQAIH</sequence>
<dbReference type="PIRSF" id="PIRSF006470">
    <property type="entry name" value="DctB"/>
    <property type="match status" value="1"/>
</dbReference>
<comment type="caution">
    <text evidence="3">The sequence shown here is derived from an EMBL/GenBank/DDBJ whole genome shotgun (WGS) entry which is preliminary data.</text>
</comment>
<keyword evidence="4" id="KW-1185">Reference proteome</keyword>
<gene>
    <name evidence="3" type="ORF">LMG27952_04372</name>
</gene>
<feature type="chain" id="PRO_5046018575" evidence="2">
    <location>
        <begin position="39"/>
        <end position="340"/>
    </location>
</feature>
<dbReference type="Pfam" id="PF03480">
    <property type="entry name" value="DctP"/>
    <property type="match status" value="1"/>
</dbReference>
<organism evidence="3 4">
    <name type="scientific">Paraburkholderia hiiakae</name>
    <dbReference type="NCBI Taxonomy" id="1081782"/>
    <lineage>
        <taxon>Bacteria</taxon>
        <taxon>Pseudomonadati</taxon>
        <taxon>Pseudomonadota</taxon>
        <taxon>Betaproteobacteria</taxon>
        <taxon>Burkholderiales</taxon>
        <taxon>Burkholderiaceae</taxon>
        <taxon>Paraburkholderia</taxon>
    </lineage>
</organism>
<dbReference type="CDD" id="cd13671">
    <property type="entry name" value="PBP2_TRAP_SBP_like_3"/>
    <property type="match status" value="1"/>
</dbReference>
<dbReference type="Proteomes" id="UP000656319">
    <property type="component" value="Unassembled WGS sequence"/>
</dbReference>
<evidence type="ECO:0000256" key="2">
    <source>
        <dbReference type="SAM" id="SignalP"/>
    </source>
</evidence>
<dbReference type="NCBIfam" id="TIGR00787">
    <property type="entry name" value="dctP"/>
    <property type="match status" value="1"/>
</dbReference>
<reference evidence="3 4" key="1">
    <citation type="submission" date="2020-10" db="EMBL/GenBank/DDBJ databases">
        <authorList>
            <person name="Peeters C."/>
        </authorList>
    </citation>
    <scope>NUCLEOTIDE SEQUENCE [LARGE SCALE GENOMIC DNA]</scope>
    <source>
        <strain evidence="3 4">LMG 27952</strain>
    </source>
</reference>
<dbReference type="Gene3D" id="3.40.190.170">
    <property type="entry name" value="Bacterial extracellular solute-binding protein, family 7"/>
    <property type="match status" value="1"/>
</dbReference>
<proteinExistence type="predicted"/>
<dbReference type="PANTHER" id="PTHR33376">
    <property type="match status" value="1"/>
</dbReference>
<dbReference type="InterPro" id="IPR004682">
    <property type="entry name" value="TRAP_DctP"/>
</dbReference>
<feature type="signal peptide" evidence="2">
    <location>
        <begin position="1"/>
        <end position="38"/>
    </location>
</feature>
<evidence type="ECO:0000256" key="1">
    <source>
        <dbReference type="ARBA" id="ARBA00022729"/>
    </source>
</evidence>
<dbReference type="PANTHER" id="PTHR33376:SF2">
    <property type="entry name" value="DICARBOXYLATE-BINDING PERIPLASMIC PROTEIN"/>
    <property type="match status" value="1"/>
</dbReference>
<dbReference type="InterPro" id="IPR018389">
    <property type="entry name" value="DctP_fam"/>
</dbReference>
<accession>A0ABM8NVR4</accession>
<dbReference type="EMBL" id="CAJHCQ010000011">
    <property type="protein sequence ID" value="CAD6545806.1"/>
    <property type="molecule type" value="Genomic_DNA"/>
</dbReference>
<dbReference type="NCBIfam" id="NF037995">
    <property type="entry name" value="TRAP_S1"/>
    <property type="match status" value="1"/>
</dbReference>
<keyword evidence="1 2" id="KW-0732">Signal</keyword>
<dbReference type="SUPFAM" id="SSF53850">
    <property type="entry name" value="Periplasmic binding protein-like II"/>
    <property type="match status" value="1"/>
</dbReference>
<evidence type="ECO:0000313" key="4">
    <source>
        <dbReference type="Proteomes" id="UP000656319"/>
    </source>
</evidence>
<dbReference type="InterPro" id="IPR038404">
    <property type="entry name" value="TRAP_DctP_sf"/>
</dbReference>
<name>A0ABM8NVR4_9BURK</name>